<sequence>MGILPYWDRNVDLEIDSWVPYRLDFSPISINSMYSEQLGRIATMALALDSELLCVDGLTTGQAGALFRQNIFDPERKLRHVGWFSMVFGYSKAMEKLIGFFTSVFPGITAGLALCGIWDRNMLVDELKTIVMVSDKIIFNEFGCLEALEELMRKAGNEKSSRGFFAEKFGYRRFGIPFETDNVIHLAISDALYNFELEETREILGPAPEVPFPKRNIEELLR</sequence>
<accession>G7V9H6</accession>
<evidence type="ECO:0000313" key="1">
    <source>
        <dbReference type="EMBL" id="AER66526.1"/>
    </source>
</evidence>
<organism evidence="1 2">
    <name type="scientific">Thermovirga lienii (strain ATCC BAA-1197 / DSM 17291 / Cas60314)</name>
    <dbReference type="NCBI Taxonomy" id="580340"/>
    <lineage>
        <taxon>Bacteria</taxon>
        <taxon>Thermotogati</taxon>
        <taxon>Synergistota</taxon>
        <taxon>Synergistia</taxon>
        <taxon>Synergistales</taxon>
        <taxon>Thermovirgaceae</taxon>
        <taxon>Thermovirga</taxon>
    </lineage>
</organism>
<dbReference type="KEGG" id="tli:Tlie_0793"/>
<dbReference type="STRING" id="580340.Tlie_0793"/>
<dbReference type="HOGENOM" id="CLU_1239667_0_0_0"/>
<dbReference type="OrthoDB" id="3076at2"/>
<dbReference type="AlphaFoldDB" id="G7V9H6"/>
<protein>
    <submittedName>
        <fullName evidence="1">Uncharacterized protein</fullName>
    </submittedName>
</protein>
<dbReference type="EMBL" id="CP003096">
    <property type="protein sequence ID" value="AER66526.1"/>
    <property type="molecule type" value="Genomic_DNA"/>
</dbReference>
<dbReference type="Proteomes" id="UP000005868">
    <property type="component" value="Chromosome"/>
</dbReference>
<keyword evidence="2" id="KW-1185">Reference proteome</keyword>
<dbReference type="eggNOG" id="ENOG502ZQ2N">
    <property type="taxonomic scope" value="Bacteria"/>
</dbReference>
<proteinExistence type="predicted"/>
<reference evidence="2" key="1">
    <citation type="submission" date="2011-10" db="EMBL/GenBank/DDBJ databases">
        <title>The complete genome of chromosome of Thermovirga lienii DSM 17291.</title>
        <authorList>
            <consortium name="US DOE Joint Genome Institute (JGI-PGF)"/>
            <person name="Lucas S."/>
            <person name="Copeland A."/>
            <person name="Lapidus A."/>
            <person name="Glavina del Rio T."/>
            <person name="Dalin E."/>
            <person name="Tice H."/>
            <person name="Bruce D."/>
            <person name="Goodwin L."/>
            <person name="Pitluck S."/>
            <person name="Peters L."/>
            <person name="Mikhailova N."/>
            <person name="Saunders E."/>
            <person name="Kyrpides N."/>
            <person name="Mavromatis K."/>
            <person name="Ivanova N."/>
            <person name="Last F.I."/>
            <person name="Brettin T."/>
            <person name="Detter J.C."/>
            <person name="Han C."/>
            <person name="Larimer F."/>
            <person name="Land M."/>
            <person name="Hauser L."/>
            <person name="Markowitz V."/>
            <person name="Cheng J.-F."/>
            <person name="Hugenholtz P."/>
            <person name="Woyke T."/>
            <person name="Wu D."/>
            <person name="Spring S."/>
            <person name="Schroeder M."/>
            <person name="Brambilla E.-M."/>
            <person name="Klenk H.-P."/>
            <person name="Eisen J.A."/>
        </authorList>
    </citation>
    <scope>NUCLEOTIDE SEQUENCE [LARGE SCALE GENOMIC DNA]</scope>
    <source>
        <strain evidence="2">ATCC BAA-1197 / DSM 17291 / Cas60314</strain>
    </source>
</reference>
<gene>
    <name evidence="1" type="ordered locus">Tlie_0793</name>
</gene>
<name>G7V9H6_THELD</name>
<reference evidence="1 2" key="2">
    <citation type="journal article" date="2012" name="Stand. Genomic Sci.">
        <title>Genome sequence of the moderately thermophilic, amino-acid-degrading and sulfur-reducing bacterium Thermovirga lienii type strain (Cas60314(T)).</title>
        <authorList>
            <person name="Goker M."/>
            <person name="Saunders E."/>
            <person name="Lapidus A."/>
            <person name="Nolan M."/>
            <person name="Lucas S."/>
            <person name="Hammon N."/>
            <person name="Deshpande S."/>
            <person name="Cheng J.F."/>
            <person name="Han C."/>
            <person name="Tapia R."/>
            <person name="Goodwin L.A."/>
            <person name="Pitluck S."/>
            <person name="Liolios K."/>
            <person name="Mavromatis K."/>
            <person name="Pagani I."/>
            <person name="Ivanova N."/>
            <person name="Mikhailova N."/>
            <person name="Pati A."/>
            <person name="Chen A."/>
            <person name="Palaniappan K."/>
            <person name="Land M."/>
            <person name="Chang Y.J."/>
            <person name="Jeffries C.D."/>
            <person name="Brambilla E.M."/>
            <person name="Rohde M."/>
            <person name="Spring S."/>
            <person name="Detter J.C."/>
            <person name="Woyke T."/>
            <person name="Bristow J."/>
            <person name="Eisen J.A."/>
            <person name="Markowitz V."/>
            <person name="Hugenholtz P."/>
            <person name="Kyrpides N.C."/>
            <person name="Klenk H.P."/>
        </authorList>
    </citation>
    <scope>NUCLEOTIDE SEQUENCE [LARGE SCALE GENOMIC DNA]</scope>
    <source>
        <strain evidence="2">ATCC BAA-1197 / DSM 17291 / Cas60314</strain>
    </source>
</reference>
<evidence type="ECO:0000313" key="2">
    <source>
        <dbReference type="Proteomes" id="UP000005868"/>
    </source>
</evidence>